<dbReference type="GO" id="GO:0070652">
    <property type="term" value="C:HAUS complex"/>
    <property type="evidence" value="ECO:0007669"/>
    <property type="project" value="TreeGrafter"/>
</dbReference>
<accession>A0AAV0HJ36</accession>
<evidence type="ECO:0000313" key="2">
    <source>
        <dbReference type="Proteomes" id="UP001154282"/>
    </source>
</evidence>
<dbReference type="EMBL" id="CAMGYJ010000002">
    <property type="protein sequence ID" value="CAI0385136.1"/>
    <property type="molecule type" value="Genomic_DNA"/>
</dbReference>
<sequence length="367" mass="41447">MASKQMEEIQKKLAVLNYPRADAPAQSLLFAGMERYALLEWLFFKYLSPNLNHFTICLIIAFIDDLVVPINNEVGILWMCRLLGDKSPFSQQNLQGDAMDRDEETSRIQYLAEIAKFLGIMPTIDTETIQGRGSYEDRTEMLRLIVDLVEASIYADNPEWSIDEQVAKDIQLIDSIAEKQALIFSEECKLFPADVQIQSIYPLPDVSELESKLSEQSKILLNLQQKVDDLASKHAYNPGEEYTQVESQLRQHLESFLETARSFNTIYTKEIRPWTHMMEVPQLHGFGPAANRLLEAYKMLLKFLGNLRNLRDSYAALAVGSSETVAGEPSSVTNIISECESALTFLNHDLAILSASINREKGGNSTP</sequence>
<dbReference type="Pfam" id="PF06694">
    <property type="entry name" value="Plant_NMP1"/>
    <property type="match status" value="2"/>
</dbReference>
<dbReference type="AlphaFoldDB" id="A0AAV0HJ36"/>
<gene>
    <name evidence="1" type="ORF">LITE_LOCUS4674</name>
</gene>
<dbReference type="PANTHER" id="PTHR14352:SF2">
    <property type="entry name" value="HAUS AUGMIN-LIKE COMPLEX SUBUNIT 7"/>
    <property type="match status" value="1"/>
</dbReference>
<name>A0AAV0HJ36_9ROSI</name>
<dbReference type="InterPro" id="IPR010604">
    <property type="entry name" value="Plant_AUG7"/>
</dbReference>
<protein>
    <recommendedName>
        <fullName evidence="3">AUGMIN subunit 7</fullName>
    </recommendedName>
</protein>
<reference evidence="1" key="1">
    <citation type="submission" date="2022-08" db="EMBL/GenBank/DDBJ databases">
        <authorList>
            <person name="Gutierrez-Valencia J."/>
        </authorList>
    </citation>
    <scope>NUCLEOTIDE SEQUENCE</scope>
</reference>
<dbReference type="GO" id="GO:0051011">
    <property type="term" value="F:microtubule minus-end binding"/>
    <property type="evidence" value="ECO:0007669"/>
    <property type="project" value="InterPro"/>
</dbReference>
<proteinExistence type="predicted"/>
<dbReference type="PIRSF" id="PIRSF028655">
    <property type="entry name" value="Plant_NMP1"/>
    <property type="match status" value="1"/>
</dbReference>
<dbReference type="PANTHER" id="PTHR14352">
    <property type="entry name" value="HAUS AUGMIN-LIKE COMPLEX SUBUNIT 7"/>
    <property type="match status" value="1"/>
</dbReference>
<dbReference type="InterPro" id="IPR029711">
    <property type="entry name" value="Haus7-like"/>
</dbReference>
<dbReference type="Proteomes" id="UP001154282">
    <property type="component" value="Unassembled WGS sequence"/>
</dbReference>
<evidence type="ECO:0000313" key="1">
    <source>
        <dbReference type="EMBL" id="CAI0385136.1"/>
    </source>
</evidence>
<evidence type="ECO:0008006" key="3">
    <source>
        <dbReference type="Google" id="ProtNLM"/>
    </source>
</evidence>
<keyword evidence="2" id="KW-1185">Reference proteome</keyword>
<organism evidence="1 2">
    <name type="scientific">Linum tenue</name>
    <dbReference type="NCBI Taxonomy" id="586396"/>
    <lineage>
        <taxon>Eukaryota</taxon>
        <taxon>Viridiplantae</taxon>
        <taxon>Streptophyta</taxon>
        <taxon>Embryophyta</taxon>
        <taxon>Tracheophyta</taxon>
        <taxon>Spermatophyta</taxon>
        <taxon>Magnoliopsida</taxon>
        <taxon>eudicotyledons</taxon>
        <taxon>Gunneridae</taxon>
        <taxon>Pentapetalae</taxon>
        <taxon>rosids</taxon>
        <taxon>fabids</taxon>
        <taxon>Malpighiales</taxon>
        <taxon>Linaceae</taxon>
        <taxon>Linum</taxon>
    </lineage>
</organism>
<comment type="caution">
    <text evidence="1">The sequence shown here is derived from an EMBL/GenBank/DDBJ whole genome shotgun (WGS) entry which is preliminary data.</text>
</comment>
<dbReference type="GO" id="GO:0051225">
    <property type="term" value="P:spindle assembly"/>
    <property type="evidence" value="ECO:0007669"/>
    <property type="project" value="TreeGrafter"/>
</dbReference>
<dbReference type="GO" id="GO:0031023">
    <property type="term" value="P:microtubule organizing center organization"/>
    <property type="evidence" value="ECO:0007669"/>
    <property type="project" value="TreeGrafter"/>
</dbReference>